<feature type="region of interest" description="Disordered" evidence="1">
    <location>
        <begin position="33"/>
        <end position="61"/>
    </location>
</feature>
<dbReference type="AlphaFoldDB" id="A0A8X6G0K7"/>
<dbReference type="Proteomes" id="UP000887116">
    <property type="component" value="Unassembled WGS sequence"/>
</dbReference>
<gene>
    <name evidence="2" type="ORF">TNCT_430021</name>
</gene>
<keyword evidence="3" id="KW-1185">Reference proteome</keyword>
<evidence type="ECO:0000313" key="2">
    <source>
        <dbReference type="EMBL" id="GFQ93191.1"/>
    </source>
</evidence>
<reference evidence="2" key="1">
    <citation type="submission" date="2020-07" db="EMBL/GenBank/DDBJ databases">
        <title>Multicomponent nature underlies the extraordinary mechanical properties of spider dragline silk.</title>
        <authorList>
            <person name="Kono N."/>
            <person name="Nakamura H."/>
            <person name="Mori M."/>
            <person name="Yoshida Y."/>
            <person name="Ohtoshi R."/>
            <person name="Malay A.D."/>
            <person name="Moran D.A.P."/>
            <person name="Tomita M."/>
            <person name="Numata K."/>
            <person name="Arakawa K."/>
        </authorList>
    </citation>
    <scope>NUCLEOTIDE SEQUENCE</scope>
</reference>
<comment type="caution">
    <text evidence="2">The sequence shown here is derived from an EMBL/GenBank/DDBJ whole genome shotgun (WGS) entry which is preliminary data.</text>
</comment>
<evidence type="ECO:0000256" key="1">
    <source>
        <dbReference type="SAM" id="MobiDB-lite"/>
    </source>
</evidence>
<accession>A0A8X6G0K7</accession>
<sequence length="114" mass="13231">MVIDTKDRIYRALKKNRQVPPCDPFIEKSTAEDVKAAHPKNHTTELSSGIKANHPRLRDGCSGQRVKTENIRVFFIPRQCYLIDRERGFCCAQLVIKKPRSSTSFFIFWEFGED</sequence>
<evidence type="ECO:0000313" key="3">
    <source>
        <dbReference type="Proteomes" id="UP000887116"/>
    </source>
</evidence>
<name>A0A8X6G0K7_TRICU</name>
<dbReference type="EMBL" id="BMAO01033988">
    <property type="protein sequence ID" value="GFQ93191.1"/>
    <property type="molecule type" value="Genomic_DNA"/>
</dbReference>
<organism evidence="2 3">
    <name type="scientific">Trichonephila clavata</name>
    <name type="common">Joro spider</name>
    <name type="synonym">Nephila clavata</name>
    <dbReference type="NCBI Taxonomy" id="2740835"/>
    <lineage>
        <taxon>Eukaryota</taxon>
        <taxon>Metazoa</taxon>
        <taxon>Ecdysozoa</taxon>
        <taxon>Arthropoda</taxon>
        <taxon>Chelicerata</taxon>
        <taxon>Arachnida</taxon>
        <taxon>Araneae</taxon>
        <taxon>Araneomorphae</taxon>
        <taxon>Entelegynae</taxon>
        <taxon>Araneoidea</taxon>
        <taxon>Nephilidae</taxon>
        <taxon>Trichonephila</taxon>
    </lineage>
</organism>
<proteinExistence type="predicted"/>
<protein>
    <submittedName>
        <fullName evidence="2">Uncharacterized protein</fullName>
    </submittedName>
</protein>